<gene>
    <name evidence="11" type="ORF">GQ26_0340290</name>
</gene>
<keyword evidence="3" id="KW-0547">Nucleotide-binding</keyword>
<evidence type="ECO:0000256" key="7">
    <source>
        <dbReference type="ARBA" id="ARBA00048573"/>
    </source>
</evidence>
<dbReference type="Pfam" id="PF01336">
    <property type="entry name" value="tRNA_anti-codon"/>
    <property type="match status" value="1"/>
</dbReference>
<evidence type="ECO:0000256" key="9">
    <source>
        <dbReference type="SAM" id="MobiDB-lite"/>
    </source>
</evidence>
<proteinExistence type="predicted"/>
<protein>
    <recommendedName>
        <fullName evidence="1 8">Lysine--tRNA ligase</fullName>
        <ecNumber evidence="1 8">6.1.1.6</ecNumber>
    </recommendedName>
    <alternativeName>
        <fullName evidence="6 8">Lysyl-tRNA synthetase</fullName>
    </alternativeName>
</protein>
<dbReference type="InterPro" id="IPR004364">
    <property type="entry name" value="Aa-tRNA-synt_II"/>
</dbReference>
<keyword evidence="5" id="KW-0030">Aminoacyl-tRNA synthetase</keyword>
<dbReference type="Gene3D" id="2.60.120.330">
    <property type="entry name" value="B-lactam Antibiotic, Isopenicillin N Synthase, Chain"/>
    <property type="match status" value="1"/>
</dbReference>
<evidence type="ECO:0000259" key="10">
    <source>
        <dbReference type="PROSITE" id="PS50862"/>
    </source>
</evidence>
<dbReference type="EC" id="6.1.1.6" evidence="1 8"/>
<dbReference type="InterPro" id="IPR006195">
    <property type="entry name" value="aa-tRNA-synth_II"/>
</dbReference>
<dbReference type="PANTHER" id="PTHR42918">
    <property type="entry name" value="LYSYL-TRNA SYNTHETASE"/>
    <property type="match status" value="1"/>
</dbReference>
<dbReference type="Pfam" id="PF00152">
    <property type="entry name" value="tRNA-synt_2"/>
    <property type="match status" value="1"/>
</dbReference>
<keyword evidence="4" id="KW-0067">ATP-binding</keyword>
<dbReference type="GO" id="GO:0004824">
    <property type="term" value="F:lysine-tRNA ligase activity"/>
    <property type="evidence" value="ECO:0007669"/>
    <property type="project" value="UniProtKB-EC"/>
</dbReference>
<reference evidence="11" key="1">
    <citation type="journal article" date="2014" name="PLoS Genet.">
        <title>Signature Gene Expression Reveals Novel Clues to the Molecular Mechanisms of Dimorphic Transition in Penicillium marneffei.</title>
        <authorList>
            <person name="Yang E."/>
            <person name="Wang G."/>
            <person name="Cai J."/>
            <person name="Woo P.C."/>
            <person name="Lau S.K."/>
            <person name="Yuen K.-Y."/>
            <person name="Chow W.-N."/>
            <person name="Lin X."/>
        </authorList>
    </citation>
    <scope>NUCLEOTIDE SEQUENCE [LARGE SCALE GENOMIC DNA]</scope>
    <source>
        <strain evidence="11">PM1</strain>
    </source>
</reference>
<evidence type="ECO:0000256" key="3">
    <source>
        <dbReference type="ARBA" id="ARBA00022741"/>
    </source>
</evidence>
<evidence type="ECO:0000256" key="1">
    <source>
        <dbReference type="ARBA" id="ARBA00013166"/>
    </source>
</evidence>
<dbReference type="AlphaFoldDB" id="A0A093VA37"/>
<dbReference type="InterPro" id="IPR004365">
    <property type="entry name" value="NA-bd_OB_tRNA"/>
</dbReference>
<dbReference type="FunFam" id="2.60.120.330:FF:000033">
    <property type="entry name" value="Clavaminate synthase-like protein"/>
    <property type="match status" value="1"/>
</dbReference>
<dbReference type="GO" id="GO:0070154">
    <property type="term" value="P:mitochondrial lysyl-tRNA aminoacylation"/>
    <property type="evidence" value="ECO:0007669"/>
    <property type="project" value="TreeGrafter"/>
</dbReference>
<dbReference type="InterPro" id="IPR027443">
    <property type="entry name" value="IPNS-like_sf"/>
</dbReference>
<dbReference type="InterPro" id="IPR018149">
    <property type="entry name" value="Lys-tRNA-synth_II_C"/>
</dbReference>
<dbReference type="GO" id="GO:0005524">
    <property type="term" value="F:ATP binding"/>
    <property type="evidence" value="ECO:0007669"/>
    <property type="project" value="UniProtKB-KW"/>
</dbReference>
<evidence type="ECO:0000256" key="4">
    <source>
        <dbReference type="ARBA" id="ARBA00022840"/>
    </source>
</evidence>
<dbReference type="InterPro" id="IPR002313">
    <property type="entry name" value="Lys-tRNA-ligase_II"/>
</dbReference>
<dbReference type="InterPro" id="IPR044136">
    <property type="entry name" value="Lys-tRNA-ligase_II_N"/>
</dbReference>
<evidence type="ECO:0000313" key="11">
    <source>
        <dbReference type="EMBL" id="KFX43556.1"/>
    </source>
</evidence>
<dbReference type="Gene3D" id="3.30.930.10">
    <property type="entry name" value="Bira Bifunctional Protein, Domain 2"/>
    <property type="match status" value="1"/>
</dbReference>
<dbReference type="InterPro" id="IPR012340">
    <property type="entry name" value="NA-bd_OB-fold"/>
</dbReference>
<feature type="domain" description="Aminoacyl-transfer RNA synthetases class-II family profile" evidence="10">
    <location>
        <begin position="227"/>
        <end position="546"/>
    </location>
</feature>
<dbReference type="NCBIfam" id="TIGR00499">
    <property type="entry name" value="lysS_bact"/>
    <property type="match status" value="1"/>
</dbReference>
<evidence type="ECO:0000256" key="2">
    <source>
        <dbReference type="ARBA" id="ARBA00022598"/>
    </source>
</evidence>
<dbReference type="PRINTS" id="PR00982">
    <property type="entry name" value="TRNASYNTHLYS"/>
</dbReference>
<dbReference type="PROSITE" id="PS50862">
    <property type="entry name" value="AA_TRNA_LIGASE_II"/>
    <property type="match status" value="1"/>
</dbReference>
<dbReference type="SUPFAM" id="SSF50249">
    <property type="entry name" value="Nucleic acid-binding proteins"/>
    <property type="match status" value="1"/>
</dbReference>
<dbReference type="EMBL" id="JPOX01000034">
    <property type="protein sequence ID" value="KFX43556.1"/>
    <property type="molecule type" value="Genomic_DNA"/>
</dbReference>
<comment type="catalytic activity">
    <reaction evidence="7 8">
        <text>tRNA(Lys) + L-lysine + ATP = L-lysyl-tRNA(Lys) + AMP + diphosphate</text>
        <dbReference type="Rhea" id="RHEA:20792"/>
        <dbReference type="Rhea" id="RHEA-COMP:9696"/>
        <dbReference type="Rhea" id="RHEA-COMP:9697"/>
        <dbReference type="ChEBI" id="CHEBI:30616"/>
        <dbReference type="ChEBI" id="CHEBI:32551"/>
        <dbReference type="ChEBI" id="CHEBI:33019"/>
        <dbReference type="ChEBI" id="CHEBI:78442"/>
        <dbReference type="ChEBI" id="CHEBI:78529"/>
        <dbReference type="ChEBI" id="CHEBI:456215"/>
        <dbReference type="EC" id="6.1.1.6"/>
    </reaction>
</comment>
<evidence type="ECO:0000256" key="5">
    <source>
        <dbReference type="ARBA" id="ARBA00023146"/>
    </source>
</evidence>
<dbReference type="FunFam" id="3.30.930.10:FF:000094">
    <property type="entry name" value="Lysine--tRNA ligase, mitochondrial"/>
    <property type="match status" value="1"/>
</dbReference>
<dbReference type="InterPro" id="IPR045864">
    <property type="entry name" value="aa-tRNA-synth_II/BPL/LPL"/>
</dbReference>
<evidence type="ECO:0000256" key="8">
    <source>
        <dbReference type="RuleBase" id="RU003748"/>
    </source>
</evidence>
<dbReference type="SUPFAM" id="SSF55681">
    <property type="entry name" value="Class II aaRS and biotin synthetases"/>
    <property type="match status" value="1"/>
</dbReference>
<dbReference type="HOGENOM" id="CLU_010555_0_0_1"/>
<dbReference type="GO" id="GO:0005739">
    <property type="term" value="C:mitochondrion"/>
    <property type="evidence" value="ECO:0007669"/>
    <property type="project" value="TreeGrafter"/>
</dbReference>
<dbReference type="GO" id="GO:0000049">
    <property type="term" value="F:tRNA binding"/>
    <property type="evidence" value="ECO:0007669"/>
    <property type="project" value="TreeGrafter"/>
</dbReference>
<sequence>MQSIGPRRASQRLLGKLSHNSRLSVIDVSSHLNLSRPVAQISSRKIFARCHSTQPPAEPGFDSRVKEIQAAVPNPYPRLESNANRLSIEEFRARYDYLEPNQVVEEDEVVVQGRIRTARLAGSKLIFFDLVQNDHKIQGMWNLRMSADVTPEKFKVIYRLLRRGDALSITGKPHRTGRGELTIKVTEIPILLSPSLHDIPTDTKEHGISGYPRHVQFLADKRTSDIMRIRSAIIQYIRQFFVERAFMEVNTPIMASEAGGATARPFVTTANEFPDKSLYLRIAPELWLKRLVIGGFDKVFEIGASFRNEGIDKSHNPEFTTCEFYMAYANLEDVMSMTESLFSGLAEHVTQHKERMNSEIPTPNTNFSAPFRRIDFIPGIEQAINRPLPDLSSPTAEEDVKQLFADLSIPLPDLPTLPRLMDKLCSTYLEPQCIEPTFITHPPECLSPLSKSFLQNNQRVAARCELFIEGREYVNAYEEENSPWEQRQKFEQQKIFNQHTNESTGVDESYLQAMEWGLPPTGGWGCGIDRLVMLFTDSKRIGDVLPFKTLSGIDGMGSLQSPGRLAMSRSIQQAQPVTVSLQDLYSGSVPFEALTEAFGPSSLGIIVVKDLPPTFKELRAQVLSNSSYLASLSQDELEKLESPQSKYLVGWSCGKETLRSGHFDTLKGSYYINCAFYQNPELQNAPADEFPDFPQYTAPNIWPDAEKLPTFRKSVEELISLIIDTAALVARACDRYAAVNIEGYKEGYLEHVVKTSLTTKARLLHYFPTELVATDAETKEEKEGGDDDDWCATHVDHGCLTGLTSAMFVDEAVQPPSEASKTSPLPELPSSPDPKAGLYIRSRTGEIVKVNIPKDCLAFQTGEALELITQGKFRAVPHFVKGALTTSGKIARNTLAVFTQPNLGEEVQKGKTFADFAREVVERTY</sequence>
<dbReference type="PANTHER" id="PTHR42918:SF5">
    <property type="entry name" value="LYSINE--TRNA LIGASE, MITOCHONDRIAL"/>
    <property type="match status" value="1"/>
</dbReference>
<accession>A0A093VA37</accession>
<organism evidence="11">
    <name type="scientific">Talaromyces marneffei PM1</name>
    <dbReference type="NCBI Taxonomy" id="1077442"/>
    <lineage>
        <taxon>Eukaryota</taxon>
        <taxon>Fungi</taxon>
        <taxon>Dikarya</taxon>
        <taxon>Ascomycota</taxon>
        <taxon>Pezizomycotina</taxon>
        <taxon>Eurotiomycetes</taxon>
        <taxon>Eurotiomycetidae</taxon>
        <taxon>Eurotiales</taxon>
        <taxon>Trichocomaceae</taxon>
        <taxon>Talaromyces</taxon>
        <taxon>Talaromyces sect. Talaromyces</taxon>
    </lineage>
</organism>
<dbReference type="CDD" id="cd04322">
    <property type="entry name" value="LysRS_N"/>
    <property type="match status" value="1"/>
</dbReference>
<dbReference type="Gene3D" id="2.40.50.140">
    <property type="entry name" value="Nucleic acid-binding proteins"/>
    <property type="match status" value="1"/>
</dbReference>
<feature type="region of interest" description="Disordered" evidence="9">
    <location>
        <begin position="813"/>
        <end position="836"/>
    </location>
</feature>
<name>A0A093VA37_TALMA</name>
<evidence type="ECO:0000256" key="6">
    <source>
        <dbReference type="ARBA" id="ARBA00030563"/>
    </source>
</evidence>
<keyword evidence="2 11" id="KW-0436">Ligase</keyword>
<dbReference type="SUPFAM" id="SSF51197">
    <property type="entry name" value="Clavaminate synthase-like"/>
    <property type="match status" value="1"/>
</dbReference>
<comment type="caution">
    <text evidence="11">The sequence shown here is derived from an EMBL/GenBank/DDBJ whole genome shotgun (WGS) entry which is preliminary data.</text>
</comment>